<dbReference type="Proteomes" id="UP000029981">
    <property type="component" value="Chromosome 3"/>
</dbReference>
<feature type="region of interest" description="Disordered" evidence="1">
    <location>
        <begin position="253"/>
        <end position="287"/>
    </location>
</feature>
<name>A0A0A0L7V1_CUCSA</name>
<sequence length="458" mass="50960">MKDGNSIYTVHSPLLVNNNITNICFHQPNYLFNQPNPGRPENGGILKLSKTSNTIAFAFPLSSFPQHFMPPKMVHLNSNHYWAFLEEIEAPMWVDLSLEGKSYNQNIDDKWFYTHHQVHQSSSHDLKLVFAQLYDEKKTLDFELIKASSSPTLPDSVSRSRGKDFDGRKCKGNCRGFAMNKEVVVIGSSSEGKESVDSRTSSTIVSGIGHQQQHKPTEVTSQSLSSSSKLLLDMRRSLRKSCATRQASRLEVNNCRRQSSGRNSSISSSLNPSFGSKNITKTSEHHLKNSQCVGGLSRMTQASMNKSKVLSVLSSTLKVQLEGVSSNSRRVVGKLNNANPEASKPKILRPKASLLLQRDNQNSCLNLKKKEGLERTGRCKTVEAGKENAVGRIAVSQKCKGRVIPSTFSMVKDQKKTQHNVPLRLGGRSVFSLKQQAKICHPSEGKILENGSKRVYFR</sequence>
<reference evidence="2 3" key="1">
    <citation type="journal article" date="2009" name="Nat. Genet.">
        <title>The genome of the cucumber, Cucumis sativus L.</title>
        <authorList>
            <person name="Huang S."/>
            <person name="Li R."/>
            <person name="Zhang Z."/>
            <person name="Li L."/>
            <person name="Gu X."/>
            <person name="Fan W."/>
            <person name="Lucas W.J."/>
            <person name="Wang X."/>
            <person name="Xie B."/>
            <person name="Ni P."/>
            <person name="Ren Y."/>
            <person name="Zhu H."/>
            <person name="Li J."/>
            <person name="Lin K."/>
            <person name="Jin W."/>
            <person name="Fei Z."/>
            <person name="Li G."/>
            <person name="Staub J."/>
            <person name="Kilian A."/>
            <person name="van der Vossen E.A."/>
            <person name="Wu Y."/>
            <person name="Guo J."/>
            <person name="He J."/>
            <person name="Jia Z."/>
            <person name="Ren Y."/>
            <person name="Tian G."/>
            <person name="Lu Y."/>
            <person name="Ruan J."/>
            <person name="Qian W."/>
            <person name="Wang M."/>
            <person name="Huang Q."/>
            <person name="Li B."/>
            <person name="Xuan Z."/>
            <person name="Cao J."/>
            <person name="Asan"/>
            <person name="Wu Z."/>
            <person name="Zhang J."/>
            <person name="Cai Q."/>
            <person name="Bai Y."/>
            <person name="Zhao B."/>
            <person name="Han Y."/>
            <person name="Li Y."/>
            <person name="Li X."/>
            <person name="Wang S."/>
            <person name="Shi Q."/>
            <person name="Liu S."/>
            <person name="Cho W.K."/>
            <person name="Kim J.Y."/>
            <person name="Xu Y."/>
            <person name="Heller-Uszynska K."/>
            <person name="Miao H."/>
            <person name="Cheng Z."/>
            <person name="Zhang S."/>
            <person name="Wu J."/>
            <person name="Yang Y."/>
            <person name="Kang H."/>
            <person name="Li M."/>
            <person name="Liang H."/>
            <person name="Ren X."/>
            <person name="Shi Z."/>
            <person name="Wen M."/>
            <person name="Jian M."/>
            <person name="Yang H."/>
            <person name="Zhang G."/>
            <person name="Yang Z."/>
            <person name="Chen R."/>
            <person name="Liu S."/>
            <person name="Li J."/>
            <person name="Ma L."/>
            <person name="Liu H."/>
            <person name="Zhou Y."/>
            <person name="Zhao J."/>
            <person name="Fang X."/>
            <person name="Li G."/>
            <person name="Fang L."/>
            <person name="Li Y."/>
            <person name="Liu D."/>
            <person name="Zheng H."/>
            <person name="Zhang Y."/>
            <person name="Qin N."/>
            <person name="Li Z."/>
            <person name="Yang G."/>
            <person name="Yang S."/>
            <person name="Bolund L."/>
            <person name="Kristiansen K."/>
            <person name="Zheng H."/>
            <person name="Li S."/>
            <person name="Zhang X."/>
            <person name="Yang H."/>
            <person name="Wang J."/>
            <person name="Sun R."/>
            <person name="Zhang B."/>
            <person name="Jiang S."/>
            <person name="Wang J."/>
            <person name="Du Y."/>
            <person name="Li S."/>
        </authorList>
    </citation>
    <scope>NUCLEOTIDE SEQUENCE [LARGE SCALE GENOMIC DNA]</scope>
    <source>
        <strain evidence="3">cv. 9930</strain>
    </source>
</reference>
<feature type="compositionally biased region" description="Polar residues" evidence="1">
    <location>
        <begin position="198"/>
        <end position="211"/>
    </location>
</feature>
<dbReference type="EMBL" id="CM002924">
    <property type="protein sequence ID" value="KGN56206.1"/>
    <property type="molecule type" value="Genomic_DNA"/>
</dbReference>
<evidence type="ECO:0000256" key="1">
    <source>
        <dbReference type="SAM" id="MobiDB-lite"/>
    </source>
</evidence>
<feature type="compositionally biased region" description="Low complexity" evidence="1">
    <location>
        <begin position="260"/>
        <end position="276"/>
    </location>
</feature>
<keyword evidence="3" id="KW-1185">Reference proteome</keyword>
<reference evidence="2 3" key="4">
    <citation type="journal article" date="2011" name="BMC Genomics">
        <title>RNA-Seq improves annotation of protein-coding genes in the cucumber genome.</title>
        <authorList>
            <person name="Li Z."/>
            <person name="Zhang Z."/>
            <person name="Yan P."/>
            <person name="Huang S."/>
            <person name="Fei Z."/>
            <person name="Lin K."/>
        </authorList>
    </citation>
    <scope>NUCLEOTIDE SEQUENCE [LARGE SCALE GENOMIC DNA]</scope>
    <source>
        <strain evidence="3">cv. 9930</strain>
    </source>
</reference>
<accession>A0A0A0L7V1</accession>
<organism evidence="2 3">
    <name type="scientific">Cucumis sativus</name>
    <name type="common">Cucumber</name>
    <dbReference type="NCBI Taxonomy" id="3659"/>
    <lineage>
        <taxon>Eukaryota</taxon>
        <taxon>Viridiplantae</taxon>
        <taxon>Streptophyta</taxon>
        <taxon>Embryophyta</taxon>
        <taxon>Tracheophyta</taxon>
        <taxon>Spermatophyta</taxon>
        <taxon>Magnoliopsida</taxon>
        <taxon>eudicotyledons</taxon>
        <taxon>Gunneridae</taxon>
        <taxon>Pentapetalae</taxon>
        <taxon>rosids</taxon>
        <taxon>fabids</taxon>
        <taxon>Cucurbitales</taxon>
        <taxon>Cucurbitaceae</taxon>
        <taxon>Benincaseae</taxon>
        <taxon>Cucumis</taxon>
    </lineage>
</organism>
<reference evidence="2 3" key="2">
    <citation type="journal article" date="2009" name="PLoS ONE">
        <title>An integrated genetic and cytogenetic map of the cucumber genome.</title>
        <authorList>
            <person name="Ren Y."/>
            <person name="Zhang Z."/>
            <person name="Liu J."/>
            <person name="Staub J.E."/>
            <person name="Han Y."/>
            <person name="Cheng Z."/>
            <person name="Li X."/>
            <person name="Lu J."/>
            <person name="Miao H."/>
            <person name="Kang H."/>
            <person name="Xie B."/>
            <person name="Gu X."/>
            <person name="Wang X."/>
            <person name="Du Y."/>
            <person name="Jin W."/>
            <person name="Huang S."/>
        </authorList>
    </citation>
    <scope>NUCLEOTIDE SEQUENCE [LARGE SCALE GENOMIC DNA]</scope>
    <source>
        <strain evidence="3">cv. 9930</strain>
    </source>
</reference>
<gene>
    <name evidence="2" type="ORF">Csa_3G099670</name>
</gene>
<dbReference type="eggNOG" id="ENOG502QUQ1">
    <property type="taxonomic scope" value="Eukaryota"/>
</dbReference>
<proteinExistence type="predicted"/>
<dbReference type="AlphaFoldDB" id="A0A0A0L7V1"/>
<dbReference type="Gramene" id="KGN56206">
    <property type="protein sequence ID" value="KGN56206"/>
    <property type="gene ID" value="Csa_3G099670"/>
</dbReference>
<dbReference type="OMA" id="KSCATRQ"/>
<reference evidence="2 3" key="3">
    <citation type="journal article" date="2010" name="BMC Genomics">
        <title>Transcriptome sequencing and comparative analysis of cucumber flowers with different sex types.</title>
        <authorList>
            <person name="Guo S."/>
            <person name="Zheng Y."/>
            <person name="Joung J.G."/>
            <person name="Liu S."/>
            <person name="Zhang Z."/>
            <person name="Crasta O.R."/>
            <person name="Sobral B.W."/>
            <person name="Xu Y."/>
            <person name="Huang S."/>
            <person name="Fei Z."/>
        </authorList>
    </citation>
    <scope>NUCLEOTIDE SEQUENCE [LARGE SCALE GENOMIC DNA]</scope>
    <source>
        <strain evidence="3">cv. 9930</strain>
    </source>
</reference>
<protein>
    <submittedName>
        <fullName evidence="2">Uncharacterized protein</fullName>
    </submittedName>
</protein>
<evidence type="ECO:0000313" key="2">
    <source>
        <dbReference type="EMBL" id="KGN56206.1"/>
    </source>
</evidence>
<feature type="region of interest" description="Disordered" evidence="1">
    <location>
        <begin position="188"/>
        <end position="226"/>
    </location>
</feature>
<evidence type="ECO:0000313" key="3">
    <source>
        <dbReference type="Proteomes" id="UP000029981"/>
    </source>
</evidence>